<keyword evidence="4" id="KW-1185">Reference proteome</keyword>
<proteinExistence type="predicted"/>
<dbReference type="InterPro" id="IPR004555">
    <property type="entry name" value="G6PDH_assembly_OpcA"/>
</dbReference>
<dbReference type="RefSeq" id="WP_068168398.1">
    <property type="nucleotide sequence ID" value="NZ_BAAAHX010000002.1"/>
</dbReference>
<dbReference type="KEGG" id="rama:IDM48_06480"/>
<evidence type="ECO:0000259" key="2">
    <source>
        <dbReference type="Pfam" id="PF20171"/>
    </source>
</evidence>
<accession>A0A7H2BHC4</accession>
<dbReference type="PANTHER" id="PTHR38658">
    <property type="entry name" value="OXPP CYCLE PROTEIN OPCA-RELATED"/>
    <property type="match status" value="1"/>
</dbReference>
<evidence type="ECO:0000313" key="4">
    <source>
        <dbReference type="Proteomes" id="UP000516421"/>
    </source>
</evidence>
<protein>
    <submittedName>
        <fullName evidence="3">Glucose-6-phosphate dehydrogenase assembly protein OpcA</fullName>
    </submittedName>
</protein>
<gene>
    <name evidence="3" type="ORF">IDM48_06480</name>
</gene>
<reference evidence="3 4" key="1">
    <citation type="submission" date="2020-09" db="EMBL/GenBank/DDBJ databases">
        <title>Investigation of environmental microbe.</title>
        <authorList>
            <person name="Ou Y."/>
            <person name="Kang Q."/>
        </authorList>
    </citation>
    <scope>NUCLEOTIDE SEQUENCE [LARGE SCALE GENOMIC DNA]</scope>
    <source>
        <strain evidence="3 4">KJZ-9</strain>
    </source>
</reference>
<sequence>MISILENTDTIKIEKEISRLRDETGNTISGRVLTLVMLAESGHSRLAMEAAQAASHEHPCRIIIHIAKDRDAENRLDAQIEVGGEAGASELIVLRGWGRAAEPTESLISGLLLPDSPIVAWWPHSVPEAPAETSIGRIAQRRITDSARAYDPMTVLSQLSKTYQDGDTDLAWIRLTLWRIQLAAILDQIPYSPTQKVTVSGSSKSPSVVLLGAWLGYKLEAEVHLSTTNLERGLYRVELEREDGKIVIDRPDWNIAKLSYPGAPDQQIALPVRTLAECLAEELRRLDPDEVYGEVLTKALHSGNIVVDLNNNEDVTEGVNCTEVFDA</sequence>
<dbReference type="PANTHER" id="PTHR38658:SF1">
    <property type="entry name" value="OXPP CYCLE PROTEIN OPCA-RELATED"/>
    <property type="match status" value="1"/>
</dbReference>
<dbReference type="EMBL" id="CP061538">
    <property type="protein sequence ID" value="QNV39070.1"/>
    <property type="molecule type" value="Genomic_DNA"/>
</dbReference>
<name>A0A7H2BHC4_9MICC</name>
<feature type="domain" description="Glucose-6-phosphate dehydrogenase assembly protein OpcA C-terminal" evidence="2">
    <location>
        <begin position="166"/>
        <end position="296"/>
    </location>
</feature>
<evidence type="ECO:0000313" key="3">
    <source>
        <dbReference type="EMBL" id="QNV39070.1"/>
    </source>
</evidence>
<evidence type="ECO:0000259" key="1">
    <source>
        <dbReference type="Pfam" id="PF10128"/>
    </source>
</evidence>
<organism evidence="3 4">
    <name type="scientific">Rothia amarae</name>
    <dbReference type="NCBI Taxonomy" id="169480"/>
    <lineage>
        <taxon>Bacteria</taxon>
        <taxon>Bacillati</taxon>
        <taxon>Actinomycetota</taxon>
        <taxon>Actinomycetes</taxon>
        <taxon>Micrococcales</taxon>
        <taxon>Micrococcaceae</taxon>
        <taxon>Rothia</taxon>
    </lineage>
</organism>
<dbReference type="Pfam" id="PF10128">
    <property type="entry name" value="OpcA_G6PD_assem"/>
    <property type="match status" value="1"/>
</dbReference>
<dbReference type="Pfam" id="PF20171">
    <property type="entry name" value="OpcA_G6PD_C"/>
    <property type="match status" value="1"/>
</dbReference>
<dbReference type="Proteomes" id="UP000516421">
    <property type="component" value="Chromosome"/>
</dbReference>
<feature type="domain" description="Glucose-6-phosphate dehydrogenase assembly protein OpcA N-terminal" evidence="1">
    <location>
        <begin position="51"/>
        <end position="159"/>
    </location>
</feature>
<dbReference type="InterPro" id="IPR046802">
    <property type="entry name" value="OpcA_G6PD_C"/>
</dbReference>
<dbReference type="AlphaFoldDB" id="A0A7H2BHC4"/>
<dbReference type="InterPro" id="IPR046801">
    <property type="entry name" value="OpcA_G6PD_N"/>
</dbReference>